<sequence>MEVCSENWGLTALASPRISFSHDLSQSDLSPSSTPTETPRLDSSLPLDSTADDFDFSLSIGLPTHDPSLADELFSNGKLLPLPIKNPSAPLPPYSPTPPPLPPPAVPYPKKHGSLREIMASSDDDDDNVIKRSPSSSQRSFWRFRRSNSLNCGGGSRTGLICPFTLLRSKSTGSSPTINPPTVRSRPDKHHNKTNQNNGTRGSCSKDDSSINPSSSLLFRKVSTDSSARIYYYSGTRRSCSNGVRISPILNVPAASCVFGYLSCSCGDKSMRRGSTVTCSP</sequence>
<dbReference type="PANTHER" id="PTHR36757">
    <property type="entry name" value="BNAANNG22500D PROTEIN"/>
    <property type="match status" value="1"/>
</dbReference>
<gene>
    <name evidence="3" type="primary">LOC105041235</name>
</gene>
<accession>A0A6I9QWD6</accession>
<organism evidence="2 3">
    <name type="scientific">Elaeis guineensis var. tenera</name>
    <name type="common">Oil palm</name>
    <dbReference type="NCBI Taxonomy" id="51953"/>
    <lineage>
        <taxon>Eukaryota</taxon>
        <taxon>Viridiplantae</taxon>
        <taxon>Streptophyta</taxon>
        <taxon>Embryophyta</taxon>
        <taxon>Tracheophyta</taxon>
        <taxon>Spermatophyta</taxon>
        <taxon>Magnoliopsida</taxon>
        <taxon>Liliopsida</taxon>
        <taxon>Arecaceae</taxon>
        <taxon>Arecoideae</taxon>
        <taxon>Cocoseae</taxon>
        <taxon>Elaeidinae</taxon>
        <taxon>Elaeis</taxon>
    </lineage>
</organism>
<dbReference type="GeneID" id="105041235"/>
<evidence type="ECO:0000313" key="2">
    <source>
        <dbReference type="Proteomes" id="UP000504607"/>
    </source>
</evidence>
<evidence type="ECO:0000256" key="1">
    <source>
        <dbReference type="SAM" id="MobiDB-lite"/>
    </source>
</evidence>
<evidence type="ECO:0000313" key="3">
    <source>
        <dbReference type="RefSeq" id="XP_010916409.1"/>
    </source>
</evidence>
<dbReference type="RefSeq" id="XP_010916409.1">
    <property type="nucleotide sequence ID" value="XM_010918107.2"/>
</dbReference>
<dbReference type="Proteomes" id="UP000504607">
    <property type="component" value="Chromosome 3"/>
</dbReference>
<feature type="region of interest" description="Disordered" evidence="1">
    <location>
        <begin position="171"/>
        <end position="212"/>
    </location>
</feature>
<proteinExistence type="predicted"/>
<feature type="compositionally biased region" description="Polar residues" evidence="1">
    <location>
        <begin position="171"/>
        <end position="182"/>
    </location>
</feature>
<dbReference type="AlphaFoldDB" id="A0A6I9QWD6"/>
<feature type="region of interest" description="Disordered" evidence="1">
    <location>
        <begin position="22"/>
        <end position="48"/>
    </location>
</feature>
<feature type="compositionally biased region" description="Polar residues" evidence="1">
    <location>
        <begin position="22"/>
        <end position="37"/>
    </location>
</feature>
<dbReference type="OrthoDB" id="1621429at2759"/>
<name>A0A6I9QWD6_ELAGV</name>
<protein>
    <submittedName>
        <fullName evidence="3">Uncharacterized protein LOC105041235</fullName>
    </submittedName>
</protein>
<keyword evidence="2" id="KW-1185">Reference proteome</keyword>
<dbReference type="KEGG" id="egu:105041235"/>
<dbReference type="InParanoid" id="A0A6I9QWD6"/>
<dbReference type="PANTHER" id="PTHR36757:SF1">
    <property type="entry name" value="GENOME ASSEMBLY, CHROMOSOME: A04"/>
    <property type="match status" value="1"/>
</dbReference>
<reference evidence="3" key="1">
    <citation type="submission" date="2025-08" db="UniProtKB">
        <authorList>
            <consortium name="RefSeq"/>
        </authorList>
    </citation>
    <scope>IDENTIFICATION</scope>
</reference>